<dbReference type="InterPro" id="IPR010982">
    <property type="entry name" value="Lambda_DNA-bd_dom_sf"/>
</dbReference>
<dbReference type="RefSeq" id="WP_009756134.1">
    <property type="nucleotide sequence ID" value="NZ_AMSI01000002.1"/>
</dbReference>
<evidence type="ECO:0000256" key="1">
    <source>
        <dbReference type="SAM" id="MobiDB-lite"/>
    </source>
</evidence>
<dbReference type="OrthoDB" id="8099938at2"/>
<protein>
    <recommendedName>
        <fullName evidence="4">HTH cro/C1-type domain-containing protein</fullName>
    </recommendedName>
</protein>
<dbReference type="InterPro" id="IPR001387">
    <property type="entry name" value="Cro/C1-type_HTH"/>
</dbReference>
<evidence type="ECO:0000313" key="2">
    <source>
        <dbReference type="EMBL" id="EKF44000.1"/>
    </source>
</evidence>
<dbReference type="eggNOG" id="ENOG5030Z96">
    <property type="taxonomic scope" value="Bacteria"/>
</dbReference>
<reference evidence="2 3" key="1">
    <citation type="journal article" date="2012" name="J. Bacteriol.">
        <title>Genome Sequence of Nitratireductor indicus Type Strain C115.</title>
        <authorList>
            <person name="Lai Q."/>
            <person name="Li G."/>
            <person name="Yu Z."/>
            <person name="Shao Z."/>
        </authorList>
    </citation>
    <scope>NUCLEOTIDE SEQUENCE [LARGE SCALE GENOMIC DNA]</scope>
    <source>
        <strain evidence="2 3">C115</strain>
    </source>
</reference>
<gene>
    <name evidence="2" type="ORF">NA8A_04290</name>
</gene>
<proteinExistence type="predicted"/>
<comment type="caution">
    <text evidence="2">The sequence shown here is derived from an EMBL/GenBank/DDBJ whole genome shotgun (WGS) entry which is preliminary data.</text>
</comment>
<evidence type="ECO:0008006" key="4">
    <source>
        <dbReference type="Google" id="ProtNLM"/>
    </source>
</evidence>
<dbReference type="PATRIC" id="fig|1231190.3.peg.897"/>
<accession>K2NXN8</accession>
<dbReference type="AlphaFoldDB" id="K2NXN8"/>
<dbReference type="GO" id="GO:0003677">
    <property type="term" value="F:DNA binding"/>
    <property type="evidence" value="ECO:0007669"/>
    <property type="project" value="InterPro"/>
</dbReference>
<sequence>MLTSDAARASFDWRRFARDCRSTLRADDRGYRTLAREIGVTISDLSRAAGGSNVSVEKVIALCDFLGRDVRDYYLPPLSQMENPEKSNCFTGCNVKQRPHHASSNGEQP</sequence>
<dbReference type="Proteomes" id="UP000007374">
    <property type="component" value="Unassembled WGS sequence"/>
</dbReference>
<evidence type="ECO:0000313" key="3">
    <source>
        <dbReference type="Proteomes" id="UP000007374"/>
    </source>
</evidence>
<keyword evidence="3" id="KW-1185">Reference proteome</keyword>
<feature type="region of interest" description="Disordered" evidence="1">
    <location>
        <begin position="90"/>
        <end position="109"/>
    </location>
</feature>
<dbReference type="EMBL" id="AMSI01000002">
    <property type="protein sequence ID" value="EKF44000.1"/>
    <property type="molecule type" value="Genomic_DNA"/>
</dbReference>
<dbReference type="CDD" id="cd00093">
    <property type="entry name" value="HTH_XRE"/>
    <property type="match status" value="1"/>
</dbReference>
<organism evidence="2 3">
    <name type="scientific">Nitratireductor indicus C115</name>
    <dbReference type="NCBI Taxonomy" id="1231190"/>
    <lineage>
        <taxon>Bacteria</taxon>
        <taxon>Pseudomonadati</taxon>
        <taxon>Pseudomonadota</taxon>
        <taxon>Alphaproteobacteria</taxon>
        <taxon>Hyphomicrobiales</taxon>
        <taxon>Phyllobacteriaceae</taxon>
        <taxon>Nitratireductor</taxon>
    </lineage>
</organism>
<name>K2NXN8_9HYPH</name>
<dbReference type="STRING" id="721133.SAMN05216176_101457"/>
<dbReference type="SUPFAM" id="SSF47413">
    <property type="entry name" value="lambda repressor-like DNA-binding domains"/>
    <property type="match status" value="1"/>
</dbReference>